<protein>
    <submittedName>
        <fullName evidence="2">Uncharacterized protein</fullName>
    </submittedName>
</protein>
<gene>
    <name evidence="2" type="ORF">SAMN05444171_1203</name>
</gene>
<evidence type="ECO:0000313" key="3">
    <source>
        <dbReference type="Proteomes" id="UP000183208"/>
    </source>
</evidence>
<proteinExistence type="predicted"/>
<feature type="transmembrane region" description="Helical" evidence="1">
    <location>
        <begin position="442"/>
        <end position="463"/>
    </location>
</feature>
<keyword evidence="1" id="KW-0472">Membrane</keyword>
<dbReference type="AlphaFoldDB" id="A0A1H4RSH3"/>
<organism evidence="2 3">
    <name type="scientific">Bradyrhizobium lablabi</name>
    <dbReference type="NCBI Taxonomy" id="722472"/>
    <lineage>
        <taxon>Bacteria</taxon>
        <taxon>Pseudomonadati</taxon>
        <taxon>Pseudomonadota</taxon>
        <taxon>Alphaproteobacteria</taxon>
        <taxon>Hyphomicrobiales</taxon>
        <taxon>Nitrobacteraceae</taxon>
        <taxon>Bradyrhizobium</taxon>
    </lineage>
</organism>
<keyword evidence="1" id="KW-0812">Transmembrane</keyword>
<dbReference type="Proteomes" id="UP000183208">
    <property type="component" value="Unassembled WGS sequence"/>
</dbReference>
<sequence length="589" mass="65213">MLGIDPTATLAEVEQAYAASRQQRGAPEHKLTEARSAILDPARRLLCELTYPLDCSAEQLTAFYDGLSGNAPMSEMMAAANDLPPLSRANFLAHLATREPADASLMFALVGAHASVDAATIFEILKDQLTCAGFPMPPLLGIRQGLQELFTVHAEAVVAAYGAIQDAAVPLEQCIRKVLVSNDRHHREALTNFLDAYRQSLAKLKPALQEIDAACDAIKLQPDDVSAVAQLKNTFSDWISINAPLIVFDAHQKLRNEGVNRIIADLRRLPADLIAIGKYETAQTIAAIYLDALSLLPDDIEPFKGAATALRKLSLEARIKPLETLIEQLDREPKLIALPIEKKGFADSDGRALWETFSKAVSDTHATDLHEQPWILIRDFAFRLDARPESKGAASRLASDLLRFGETLPATPTTLDALREDLNRLEATNGPIQTGRSRPISYAKAALFIGLVLIATICTFLAYRNHNLLFPSNAPVLQANFKEEQEAVPPASKGERFKREFVRYCHFQEERLRVLKQYVQGPLDIQAYNMFANDYNSRCSNFYFLDEDLRVVTEEVKARKQMLEADAMRILSTWPWHPATGTTSGPAAK</sequence>
<accession>A0A1H4RSH3</accession>
<reference evidence="2 3" key="1">
    <citation type="submission" date="2016-10" db="EMBL/GenBank/DDBJ databases">
        <authorList>
            <person name="de Groot N.N."/>
        </authorList>
    </citation>
    <scope>NUCLEOTIDE SEQUENCE [LARGE SCALE GENOMIC DNA]</scope>
    <source>
        <strain evidence="2 3">GAS522</strain>
    </source>
</reference>
<dbReference type="EMBL" id="FNTI01000001">
    <property type="protein sequence ID" value="SEC34806.1"/>
    <property type="molecule type" value="Genomic_DNA"/>
</dbReference>
<evidence type="ECO:0000313" key="2">
    <source>
        <dbReference type="EMBL" id="SEC34806.1"/>
    </source>
</evidence>
<evidence type="ECO:0000256" key="1">
    <source>
        <dbReference type="SAM" id="Phobius"/>
    </source>
</evidence>
<keyword evidence="1" id="KW-1133">Transmembrane helix</keyword>
<name>A0A1H4RSH3_9BRAD</name>